<evidence type="ECO:0000313" key="2">
    <source>
        <dbReference type="EMBL" id="PPQ90595.1"/>
    </source>
</evidence>
<protein>
    <submittedName>
        <fullName evidence="2">Uncharacterized protein</fullName>
    </submittedName>
</protein>
<proteinExistence type="predicted"/>
<dbReference type="AlphaFoldDB" id="A0A409XIK0"/>
<evidence type="ECO:0000313" key="3">
    <source>
        <dbReference type="Proteomes" id="UP000283269"/>
    </source>
</evidence>
<dbReference type="EMBL" id="NHYD01001597">
    <property type="protein sequence ID" value="PPQ90595.1"/>
    <property type="molecule type" value="Genomic_DNA"/>
</dbReference>
<comment type="caution">
    <text evidence="2">The sequence shown here is derived from an EMBL/GenBank/DDBJ whole genome shotgun (WGS) entry which is preliminary data.</text>
</comment>
<dbReference type="InParanoid" id="A0A409XIK0"/>
<evidence type="ECO:0000256" key="1">
    <source>
        <dbReference type="SAM" id="Phobius"/>
    </source>
</evidence>
<accession>A0A409XIK0</accession>
<keyword evidence="1" id="KW-1133">Transmembrane helix</keyword>
<organism evidence="2 3">
    <name type="scientific">Psilocybe cyanescens</name>
    <dbReference type="NCBI Taxonomy" id="93625"/>
    <lineage>
        <taxon>Eukaryota</taxon>
        <taxon>Fungi</taxon>
        <taxon>Dikarya</taxon>
        <taxon>Basidiomycota</taxon>
        <taxon>Agaricomycotina</taxon>
        <taxon>Agaricomycetes</taxon>
        <taxon>Agaricomycetidae</taxon>
        <taxon>Agaricales</taxon>
        <taxon>Agaricineae</taxon>
        <taxon>Strophariaceae</taxon>
        <taxon>Psilocybe</taxon>
    </lineage>
</organism>
<keyword evidence="1" id="KW-0472">Membrane</keyword>
<feature type="transmembrane region" description="Helical" evidence="1">
    <location>
        <begin position="38"/>
        <end position="57"/>
    </location>
</feature>
<reference evidence="2 3" key="1">
    <citation type="journal article" date="2018" name="Evol. Lett.">
        <title>Horizontal gene cluster transfer increased hallucinogenic mushroom diversity.</title>
        <authorList>
            <person name="Reynolds H.T."/>
            <person name="Vijayakumar V."/>
            <person name="Gluck-Thaler E."/>
            <person name="Korotkin H.B."/>
            <person name="Matheny P.B."/>
            <person name="Slot J.C."/>
        </authorList>
    </citation>
    <scope>NUCLEOTIDE SEQUENCE [LARGE SCALE GENOMIC DNA]</scope>
    <source>
        <strain evidence="2 3">2631</strain>
    </source>
</reference>
<keyword evidence="1" id="KW-0812">Transmembrane</keyword>
<gene>
    <name evidence="2" type="ORF">CVT25_006166</name>
</gene>
<keyword evidence="3" id="KW-1185">Reference proteome</keyword>
<sequence length="199" mass="22248">MPYAPNANARNASDSLDMFWDVRESDATDSSLSCKNFVLRYLIFLLPFFAHTIIRTFQLKNSSLGRPAADQRMYILSTYRDPLLNDRSDMILRRDTAYSANNTSLTKKFPALRWHLSGGPVIISPVILISGRAAETLDLDIGVVVSVTHPTHVAIRAVRKPSDAFNIDDAHTSHVSFKLVAIVFNAFTTYSSLINPFLI</sequence>
<name>A0A409XIK0_PSICY</name>
<dbReference type="Proteomes" id="UP000283269">
    <property type="component" value="Unassembled WGS sequence"/>
</dbReference>